<evidence type="ECO:0000313" key="3">
    <source>
        <dbReference type="RefSeq" id="XP_015963416.1"/>
    </source>
</evidence>
<sequence>MQVRFHCRRQFSEVRTWELLAKLVDVASSSGGSNMNLHSTGHLASSSACPLDPRQQCRCDALVGEAGLLREGASAAPSSPPFVPVFGEVGAPNGIEDALHVDEDDDVEPATIADDSNEETRQTTPSVGGGASSSGGVAEFQVSQQFQHKEKVVFSVKTYSIRRGVEYKVLELDHRKYHGKCKEFRSGCVWLIWVSLCKHKGIWEIKRYNDPHTYLTISISSDHRKLDYHVISAFIMPMIRADAATSIKVLQNAMEAHFGFKSTYMRVWMAKQKAVSQIYGDWEDSYNEFPR</sequence>
<reference evidence="3" key="2">
    <citation type="submission" date="2025-08" db="UniProtKB">
        <authorList>
            <consortium name="RefSeq"/>
        </authorList>
    </citation>
    <scope>IDENTIFICATION</scope>
    <source>
        <tissue evidence="3">Whole plant</tissue>
    </source>
</reference>
<dbReference type="PANTHER" id="PTHR31973:SF195">
    <property type="entry name" value="MUDR FAMILY TRANSPOSASE"/>
    <property type="match status" value="1"/>
</dbReference>
<keyword evidence="2" id="KW-1185">Reference proteome</keyword>
<proteinExistence type="predicted"/>
<dbReference type="AlphaFoldDB" id="A0A6P4D726"/>
<dbReference type="Proteomes" id="UP000515211">
    <property type="component" value="Chromosome 5"/>
</dbReference>
<feature type="region of interest" description="Disordered" evidence="1">
    <location>
        <begin position="109"/>
        <end position="136"/>
    </location>
</feature>
<dbReference type="RefSeq" id="XP_015963416.1">
    <property type="nucleotide sequence ID" value="XM_016107930.1"/>
</dbReference>
<dbReference type="GeneID" id="107487312"/>
<dbReference type="PANTHER" id="PTHR31973">
    <property type="entry name" value="POLYPROTEIN, PUTATIVE-RELATED"/>
    <property type="match status" value="1"/>
</dbReference>
<gene>
    <name evidence="3" type="primary">LOC107487312</name>
</gene>
<protein>
    <submittedName>
        <fullName evidence="3">Uncharacterized protein LOC107487312</fullName>
    </submittedName>
</protein>
<dbReference type="KEGG" id="adu:107487312"/>
<evidence type="ECO:0000313" key="2">
    <source>
        <dbReference type="Proteomes" id="UP000515211"/>
    </source>
</evidence>
<reference evidence="2" key="1">
    <citation type="journal article" date="2016" name="Nat. Genet.">
        <title>The genome sequences of Arachis duranensis and Arachis ipaensis, the diploid ancestors of cultivated peanut.</title>
        <authorList>
            <person name="Bertioli D.J."/>
            <person name="Cannon S.B."/>
            <person name="Froenicke L."/>
            <person name="Huang G."/>
            <person name="Farmer A.D."/>
            <person name="Cannon E.K."/>
            <person name="Liu X."/>
            <person name="Gao D."/>
            <person name="Clevenger J."/>
            <person name="Dash S."/>
            <person name="Ren L."/>
            <person name="Moretzsohn M.C."/>
            <person name="Shirasawa K."/>
            <person name="Huang W."/>
            <person name="Vidigal B."/>
            <person name="Abernathy B."/>
            <person name="Chu Y."/>
            <person name="Niederhuth C.E."/>
            <person name="Umale P."/>
            <person name="Araujo A.C."/>
            <person name="Kozik A."/>
            <person name="Kim K.D."/>
            <person name="Burow M.D."/>
            <person name="Varshney R.K."/>
            <person name="Wang X."/>
            <person name="Zhang X."/>
            <person name="Barkley N."/>
            <person name="Guimaraes P.M."/>
            <person name="Isobe S."/>
            <person name="Guo B."/>
            <person name="Liao B."/>
            <person name="Stalker H.T."/>
            <person name="Schmitz R.J."/>
            <person name="Scheffler B.E."/>
            <person name="Leal-Bertioli S.C."/>
            <person name="Xun X."/>
            <person name="Jackson S.A."/>
            <person name="Michelmore R."/>
            <person name="Ozias-Akins P."/>
        </authorList>
    </citation>
    <scope>NUCLEOTIDE SEQUENCE [LARGE SCALE GENOMIC DNA]</scope>
    <source>
        <strain evidence="2">cv. V14167</strain>
    </source>
</reference>
<evidence type="ECO:0000256" key="1">
    <source>
        <dbReference type="SAM" id="MobiDB-lite"/>
    </source>
</evidence>
<organism evidence="2 3">
    <name type="scientific">Arachis duranensis</name>
    <name type="common">Wild peanut</name>
    <dbReference type="NCBI Taxonomy" id="130453"/>
    <lineage>
        <taxon>Eukaryota</taxon>
        <taxon>Viridiplantae</taxon>
        <taxon>Streptophyta</taxon>
        <taxon>Embryophyta</taxon>
        <taxon>Tracheophyta</taxon>
        <taxon>Spermatophyta</taxon>
        <taxon>Magnoliopsida</taxon>
        <taxon>eudicotyledons</taxon>
        <taxon>Gunneridae</taxon>
        <taxon>Pentapetalae</taxon>
        <taxon>rosids</taxon>
        <taxon>fabids</taxon>
        <taxon>Fabales</taxon>
        <taxon>Fabaceae</taxon>
        <taxon>Papilionoideae</taxon>
        <taxon>50 kb inversion clade</taxon>
        <taxon>dalbergioids sensu lato</taxon>
        <taxon>Dalbergieae</taxon>
        <taxon>Pterocarpus clade</taxon>
        <taxon>Arachis</taxon>
    </lineage>
</organism>
<name>A0A6P4D726_ARADU</name>
<accession>A0A6P4D726</accession>